<reference evidence="11" key="1">
    <citation type="submission" date="2021-08" db="EMBL/GenBank/DDBJ databases">
        <title>WGS assembly of Ceratopteris richardii.</title>
        <authorList>
            <person name="Marchant D.B."/>
            <person name="Chen G."/>
            <person name="Jenkins J."/>
            <person name="Shu S."/>
            <person name="Leebens-Mack J."/>
            <person name="Grimwood J."/>
            <person name="Schmutz J."/>
            <person name="Soltis P."/>
            <person name="Soltis D."/>
            <person name="Chen Z.-H."/>
        </authorList>
    </citation>
    <scope>NUCLEOTIDE SEQUENCE</scope>
    <source>
        <strain evidence="11">Whitten #5841</strain>
        <tissue evidence="11">Leaf</tissue>
    </source>
</reference>
<evidence type="ECO:0000256" key="6">
    <source>
        <dbReference type="ARBA" id="ARBA00022840"/>
    </source>
</evidence>
<comment type="catalytic activity">
    <reaction evidence="7">
        <text>L-threonyl-[protein] + ATP = O-phospho-L-threonyl-[protein] + ADP + H(+)</text>
        <dbReference type="Rhea" id="RHEA:46608"/>
        <dbReference type="Rhea" id="RHEA-COMP:11060"/>
        <dbReference type="Rhea" id="RHEA-COMP:11605"/>
        <dbReference type="ChEBI" id="CHEBI:15378"/>
        <dbReference type="ChEBI" id="CHEBI:30013"/>
        <dbReference type="ChEBI" id="CHEBI:30616"/>
        <dbReference type="ChEBI" id="CHEBI:61977"/>
        <dbReference type="ChEBI" id="CHEBI:456216"/>
        <dbReference type="EC" id="2.7.11.1"/>
    </reaction>
</comment>
<dbReference type="InterPro" id="IPR008271">
    <property type="entry name" value="Ser/Thr_kinase_AS"/>
</dbReference>
<evidence type="ECO:0000256" key="9">
    <source>
        <dbReference type="SAM" id="MobiDB-lite"/>
    </source>
</evidence>
<evidence type="ECO:0000256" key="8">
    <source>
        <dbReference type="ARBA" id="ARBA00048679"/>
    </source>
</evidence>
<evidence type="ECO:0000313" key="11">
    <source>
        <dbReference type="EMBL" id="KAH7427723.1"/>
    </source>
</evidence>
<comment type="caution">
    <text evidence="11">The sequence shown here is derived from an EMBL/GenBank/DDBJ whole genome shotgun (WGS) entry which is preliminary data.</text>
</comment>
<dbReference type="FunFam" id="1.10.510.10:FF:000046">
    <property type="entry name" value="probable serine/threonine-protein kinase WNK9"/>
    <property type="match status" value="1"/>
</dbReference>
<comment type="catalytic activity">
    <reaction evidence="8">
        <text>L-seryl-[protein] + ATP = O-phospho-L-seryl-[protein] + ADP + H(+)</text>
        <dbReference type="Rhea" id="RHEA:17989"/>
        <dbReference type="Rhea" id="RHEA-COMP:9863"/>
        <dbReference type="Rhea" id="RHEA-COMP:11604"/>
        <dbReference type="ChEBI" id="CHEBI:15378"/>
        <dbReference type="ChEBI" id="CHEBI:29999"/>
        <dbReference type="ChEBI" id="CHEBI:30616"/>
        <dbReference type="ChEBI" id="CHEBI:83421"/>
        <dbReference type="ChEBI" id="CHEBI:456216"/>
        <dbReference type="EC" id="2.7.11.1"/>
    </reaction>
</comment>
<dbReference type="FunFam" id="3.30.200.20:FF:000075">
    <property type="entry name" value="Probable serine/threonine-protein kinase WNK1"/>
    <property type="match status" value="1"/>
</dbReference>
<dbReference type="GO" id="GO:0005524">
    <property type="term" value="F:ATP binding"/>
    <property type="evidence" value="ECO:0007669"/>
    <property type="project" value="UniProtKB-KW"/>
</dbReference>
<evidence type="ECO:0000256" key="1">
    <source>
        <dbReference type="ARBA" id="ARBA00012513"/>
    </source>
</evidence>
<dbReference type="SMART" id="SM00220">
    <property type="entry name" value="S_TKc"/>
    <property type="match status" value="1"/>
</dbReference>
<evidence type="ECO:0000259" key="10">
    <source>
        <dbReference type="PROSITE" id="PS50011"/>
    </source>
</evidence>
<proteinExistence type="predicted"/>
<keyword evidence="4" id="KW-0547">Nucleotide-binding</keyword>
<keyword evidence="2" id="KW-0723">Serine/threonine-protein kinase</keyword>
<accession>A0A8T2U1Q6</accession>
<dbReference type="PROSITE" id="PS00108">
    <property type="entry name" value="PROTEIN_KINASE_ST"/>
    <property type="match status" value="1"/>
</dbReference>
<dbReference type="PANTHER" id="PTHR13902">
    <property type="entry name" value="SERINE/THREONINE-PROTEIN KINASE WNK WITH NO LYSINE -RELATED"/>
    <property type="match status" value="1"/>
</dbReference>
<name>A0A8T2U1Q6_CERRI</name>
<dbReference type="InterPro" id="IPR000719">
    <property type="entry name" value="Prot_kinase_dom"/>
</dbReference>
<protein>
    <recommendedName>
        <fullName evidence="1">non-specific serine/threonine protein kinase</fullName>
        <ecNumber evidence="1">2.7.11.1</ecNumber>
    </recommendedName>
</protein>
<dbReference type="Proteomes" id="UP000825935">
    <property type="component" value="Chromosome 10"/>
</dbReference>
<dbReference type="GO" id="GO:0004674">
    <property type="term" value="F:protein serine/threonine kinase activity"/>
    <property type="evidence" value="ECO:0007669"/>
    <property type="project" value="UniProtKB-KW"/>
</dbReference>
<sequence length="720" mass="81298">MRGSLCRGNPTCLHGENGRVGYEDGESDAEECDPTGRYIRYKEVLGRGSFKTVYRGFDEIDGIEVAWNQIKLQEILRCSEDLNRLCAEVHLLKTLKHKNIIKFHHSWVDTHTNRINFITELFSSGTLRQYRKRHKHVDLKAVKSWCRQILRGLLYLHSHDPPIIHRDLKCDNIFINGNLGEVKIGDLGLAAILYQTNAAHSIIGTPEFMAPELYQEEYTELVDIYSFGMCLLEMVTAEYPYIECENAAQIYKRVSSGIKPEALKKVKDNELRNFIEKCIDTVSRRLPARELLGDPFLQLDMNTDPSDSQSVLSRNSSNSQGMEDCGANLHKTSTKGDPYLQEFIHTSDIGSLLSSLGLHSDVAENIPADRTANIESTSSNHEIFTQVDLKVQCNGRDDLVVFLSLRISFEAGNVRVIHFPFDLDADTAMCVASEMVEELDLADQDVTRIAEMIDEAIIFMIPEWTPGVAIDEWFDVEDISGETSGQLQSSTFSELDIPSNSSPIECHQLSHSWNDSANGYFKDATQTSTCAHGRFEEVLCHSTYTQERINVDPSAVISQFSQNEADVWEHTSSLDSSPVCPASHDLGPVDKGESAFADGHFETVHGSYNLYSGVMDAWALFQSDFGNDPDNELLMHEVKDLTLKFQQDLKELHDRHRQSLLDLRAQWMSKKSITYKGIDSTPLINAIGTCEFVNHQQTDVQDKHKRLQESDLWKLGGKDQ</sequence>
<dbReference type="PROSITE" id="PS50011">
    <property type="entry name" value="PROTEIN_KINASE_DOM"/>
    <property type="match status" value="1"/>
</dbReference>
<evidence type="ECO:0000256" key="3">
    <source>
        <dbReference type="ARBA" id="ARBA00022679"/>
    </source>
</evidence>
<dbReference type="InterPro" id="IPR050588">
    <property type="entry name" value="WNK_Ser-Thr_kinase"/>
</dbReference>
<keyword evidence="5" id="KW-0418">Kinase</keyword>
<feature type="region of interest" description="Disordered" evidence="9">
    <location>
        <begin position="299"/>
        <end position="323"/>
    </location>
</feature>
<evidence type="ECO:0000256" key="5">
    <source>
        <dbReference type="ARBA" id="ARBA00022777"/>
    </source>
</evidence>
<dbReference type="OMA" id="YFSHEAG"/>
<dbReference type="Gene3D" id="3.10.20.90">
    <property type="entry name" value="Phosphatidylinositol 3-kinase Catalytic Subunit, Chain A, domain 1"/>
    <property type="match status" value="1"/>
</dbReference>
<dbReference type="CDD" id="cd13983">
    <property type="entry name" value="STKc_WNK"/>
    <property type="match status" value="1"/>
</dbReference>
<keyword evidence="3" id="KW-0808">Transferase</keyword>
<dbReference type="Pfam" id="PF00069">
    <property type="entry name" value="Pkinase"/>
    <property type="match status" value="1"/>
</dbReference>
<keyword evidence="6" id="KW-0067">ATP-binding</keyword>
<evidence type="ECO:0000256" key="4">
    <source>
        <dbReference type="ARBA" id="ARBA00022741"/>
    </source>
</evidence>
<dbReference type="AlphaFoldDB" id="A0A8T2U1Q6"/>
<dbReference type="SUPFAM" id="SSF56112">
    <property type="entry name" value="Protein kinase-like (PK-like)"/>
    <property type="match status" value="1"/>
</dbReference>
<evidence type="ECO:0000313" key="12">
    <source>
        <dbReference type="Proteomes" id="UP000825935"/>
    </source>
</evidence>
<feature type="compositionally biased region" description="Low complexity" evidence="9">
    <location>
        <begin position="306"/>
        <end position="320"/>
    </location>
</feature>
<evidence type="ECO:0000256" key="2">
    <source>
        <dbReference type="ARBA" id="ARBA00022527"/>
    </source>
</evidence>
<dbReference type="Gene3D" id="3.30.200.20">
    <property type="entry name" value="Phosphorylase Kinase, domain 1"/>
    <property type="match status" value="1"/>
</dbReference>
<dbReference type="EMBL" id="CM035415">
    <property type="protein sequence ID" value="KAH7427723.1"/>
    <property type="molecule type" value="Genomic_DNA"/>
</dbReference>
<feature type="domain" description="Protein kinase" evidence="10">
    <location>
        <begin position="39"/>
        <end position="297"/>
    </location>
</feature>
<evidence type="ECO:0000256" key="7">
    <source>
        <dbReference type="ARBA" id="ARBA00047899"/>
    </source>
</evidence>
<dbReference type="OrthoDB" id="4062651at2759"/>
<gene>
    <name evidence="11" type="ORF">KP509_10G056900</name>
</gene>
<keyword evidence="12" id="KW-1185">Reference proteome</keyword>
<organism evidence="11 12">
    <name type="scientific">Ceratopteris richardii</name>
    <name type="common">Triangle waterfern</name>
    <dbReference type="NCBI Taxonomy" id="49495"/>
    <lineage>
        <taxon>Eukaryota</taxon>
        <taxon>Viridiplantae</taxon>
        <taxon>Streptophyta</taxon>
        <taxon>Embryophyta</taxon>
        <taxon>Tracheophyta</taxon>
        <taxon>Polypodiopsida</taxon>
        <taxon>Polypodiidae</taxon>
        <taxon>Polypodiales</taxon>
        <taxon>Pteridineae</taxon>
        <taxon>Pteridaceae</taxon>
        <taxon>Parkerioideae</taxon>
        <taxon>Ceratopteris</taxon>
    </lineage>
</organism>
<dbReference type="InterPro" id="IPR011009">
    <property type="entry name" value="Kinase-like_dom_sf"/>
</dbReference>
<dbReference type="Gene3D" id="1.10.510.10">
    <property type="entry name" value="Transferase(Phosphotransferase) domain 1"/>
    <property type="match status" value="1"/>
</dbReference>
<dbReference type="EC" id="2.7.11.1" evidence="1"/>